<keyword evidence="3" id="KW-0456">Lyase</keyword>
<dbReference type="InterPro" id="IPR001753">
    <property type="entry name" value="Enoyl-CoA_hydra/iso"/>
</dbReference>
<dbReference type="EC" id="4.2.1.17" evidence="3"/>
<sequence length="263" mass="28568">MTFLRYEVRDQIAEIHLCHAPVNALDEAMLDALIAALERANADSNVRAVLLASDLPGRFCAGLDMKKLLGSTPARIHALLSKLYIKLYDTQFNLTKPSISVVSGAVRGGGMTVAISSDMVVAADTATFGYPEIDVGVLPAIHYVHLPGIVGKHRAFDLLFTGRTFDAQEAHGLGLVARVAPEAELLEQARTLARSLAGKPPQVLAMGRRAFVYSNDNEYRRRVATAVEVFCNAAATPEAREGLSAFVQKRAPQWGGRRDERQD</sequence>
<organism evidence="3 4">
    <name type="scientific">Achromobacter anxifer</name>
    <dbReference type="NCBI Taxonomy" id="1287737"/>
    <lineage>
        <taxon>Bacteria</taxon>
        <taxon>Pseudomonadati</taxon>
        <taxon>Pseudomonadota</taxon>
        <taxon>Betaproteobacteria</taxon>
        <taxon>Burkholderiales</taxon>
        <taxon>Alcaligenaceae</taxon>
        <taxon>Achromobacter</taxon>
    </lineage>
</organism>
<keyword evidence="4" id="KW-1185">Reference proteome</keyword>
<dbReference type="GO" id="GO:0006635">
    <property type="term" value="P:fatty acid beta-oxidation"/>
    <property type="evidence" value="ECO:0007669"/>
    <property type="project" value="TreeGrafter"/>
</dbReference>
<comment type="similarity">
    <text evidence="1 2">Belongs to the enoyl-CoA hydratase/isomerase family.</text>
</comment>
<dbReference type="AlphaFoldDB" id="A0A6S7C868"/>
<dbReference type="SUPFAM" id="SSF52096">
    <property type="entry name" value="ClpP/crotonase"/>
    <property type="match status" value="1"/>
</dbReference>
<dbReference type="InterPro" id="IPR029045">
    <property type="entry name" value="ClpP/crotonase-like_dom_sf"/>
</dbReference>
<accession>A0A6S7C868</accession>
<dbReference type="CDD" id="cd06558">
    <property type="entry name" value="crotonase-like"/>
    <property type="match status" value="1"/>
</dbReference>
<evidence type="ECO:0000256" key="2">
    <source>
        <dbReference type="RuleBase" id="RU003707"/>
    </source>
</evidence>
<dbReference type="EMBL" id="CADILG010000004">
    <property type="protein sequence ID" value="CAB3836113.1"/>
    <property type="molecule type" value="Genomic_DNA"/>
</dbReference>
<evidence type="ECO:0000313" key="4">
    <source>
        <dbReference type="Proteomes" id="UP000494117"/>
    </source>
</evidence>
<reference evidence="3 4" key="1">
    <citation type="submission" date="2020-04" db="EMBL/GenBank/DDBJ databases">
        <authorList>
            <person name="De Canck E."/>
        </authorList>
    </citation>
    <scope>NUCLEOTIDE SEQUENCE [LARGE SCALE GENOMIC DNA]</scope>
    <source>
        <strain evidence="3 4">LMG 26858</strain>
    </source>
</reference>
<proteinExistence type="inferred from homology"/>
<evidence type="ECO:0000256" key="1">
    <source>
        <dbReference type="ARBA" id="ARBA00005254"/>
    </source>
</evidence>
<protein>
    <submittedName>
        <fullName evidence="3">Putative enoyl-CoA hydratase echA8</fullName>
        <ecNumber evidence="3">4.2.1.17</ecNumber>
    </submittedName>
</protein>
<dbReference type="GO" id="GO:0004300">
    <property type="term" value="F:enoyl-CoA hydratase activity"/>
    <property type="evidence" value="ECO:0007669"/>
    <property type="project" value="UniProtKB-EC"/>
</dbReference>
<evidence type="ECO:0000313" key="3">
    <source>
        <dbReference type="EMBL" id="CAB3836113.1"/>
    </source>
</evidence>
<dbReference type="Proteomes" id="UP000494117">
    <property type="component" value="Unassembled WGS sequence"/>
</dbReference>
<name>A0A6S7C868_9BURK</name>
<dbReference type="PANTHER" id="PTHR11941">
    <property type="entry name" value="ENOYL-COA HYDRATASE-RELATED"/>
    <property type="match status" value="1"/>
</dbReference>
<dbReference type="PANTHER" id="PTHR11941:SF54">
    <property type="entry name" value="ENOYL-COA HYDRATASE, MITOCHONDRIAL"/>
    <property type="match status" value="1"/>
</dbReference>
<gene>
    <name evidence="3" type="primary">echA8_1</name>
    <name evidence="3" type="ORF">LMG26858_00951</name>
</gene>
<dbReference type="InterPro" id="IPR018376">
    <property type="entry name" value="Enoyl-CoA_hyd/isom_CS"/>
</dbReference>
<dbReference type="Gene3D" id="3.90.226.10">
    <property type="entry name" value="2-enoyl-CoA Hydratase, Chain A, domain 1"/>
    <property type="match status" value="1"/>
</dbReference>
<dbReference type="PROSITE" id="PS00166">
    <property type="entry name" value="ENOYL_COA_HYDRATASE"/>
    <property type="match status" value="1"/>
</dbReference>
<dbReference type="Pfam" id="PF00378">
    <property type="entry name" value="ECH_1"/>
    <property type="match status" value="1"/>
</dbReference>
<dbReference type="RefSeq" id="WP_175205832.1">
    <property type="nucleotide sequence ID" value="NZ_CADILG010000004.1"/>
</dbReference>